<accession>A0ABN3DEI8</accession>
<keyword evidence="1" id="KW-1133">Transmembrane helix</keyword>
<dbReference type="Pfam" id="PF10935">
    <property type="entry name" value="DUF2637"/>
    <property type="match status" value="1"/>
</dbReference>
<dbReference type="EMBL" id="BAAATR010000002">
    <property type="protein sequence ID" value="GAA2228821.1"/>
    <property type="molecule type" value="Genomic_DNA"/>
</dbReference>
<proteinExistence type="predicted"/>
<gene>
    <name evidence="2" type="ORF">GCM10010430_05740</name>
</gene>
<keyword evidence="1" id="KW-0472">Membrane</keyword>
<keyword evidence="1" id="KW-0812">Transmembrane</keyword>
<dbReference type="InterPro" id="IPR021235">
    <property type="entry name" value="DUF2637"/>
</dbReference>
<comment type="caution">
    <text evidence="2">The sequence shown here is derived from an EMBL/GenBank/DDBJ whole genome shotgun (WGS) entry which is preliminary data.</text>
</comment>
<organism evidence="2 3">
    <name type="scientific">Kitasatospora cystarginea</name>
    <dbReference type="NCBI Taxonomy" id="58350"/>
    <lineage>
        <taxon>Bacteria</taxon>
        <taxon>Bacillati</taxon>
        <taxon>Actinomycetota</taxon>
        <taxon>Actinomycetes</taxon>
        <taxon>Kitasatosporales</taxon>
        <taxon>Streptomycetaceae</taxon>
        <taxon>Kitasatospora</taxon>
    </lineage>
</organism>
<evidence type="ECO:0000313" key="3">
    <source>
        <dbReference type="Proteomes" id="UP001500305"/>
    </source>
</evidence>
<reference evidence="2 3" key="1">
    <citation type="journal article" date="2019" name="Int. J. Syst. Evol. Microbiol.">
        <title>The Global Catalogue of Microorganisms (GCM) 10K type strain sequencing project: providing services to taxonomists for standard genome sequencing and annotation.</title>
        <authorList>
            <consortium name="The Broad Institute Genomics Platform"/>
            <consortium name="The Broad Institute Genome Sequencing Center for Infectious Disease"/>
            <person name="Wu L."/>
            <person name="Ma J."/>
        </authorList>
    </citation>
    <scope>NUCLEOTIDE SEQUENCE [LARGE SCALE GENOMIC DNA]</scope>
    <source>
        <strain evidence="2 3">JCM 7356</strain>
    </source>
</reference>
<evidence type="ECO:0000256" key="1">
    <source>
        <dbReference type="SAM" id="Phobius"/>
    </source>
</evidence>
<evidence type="ECO:0008006" key="4">
    <source>
        <dbReference type="Google" id="ProtNLM"/>
    </source>
</evidence>
<sequence>MYDPMGEFFPSYGATVYCGPEDHPVADAYEQGGWYGGVAAGGAGAPYPTVEAMGSWDPEGLFVPHPRVPADEFGTVVAESAVAPVPRHRRRDHPPAATWSQILSSLFGVLTAVTVTAMCLLGWALSYHPLQDLAESRVPHGLSQLWPLIVYGPWIVGCLSVLRAALDGRRPVHSWVVVVVFSSVATGLCVADVAPTLPDVIVAGLPPITALVSLHQLVRQLTSGKGAHRPTYRRLHKPTR</sequence>
<keyword evidence="3" id="KW-1185">Reference proteome</keyword>
<name>A0ABN3DEI8_9ACTN</name>
<feature type="transmembrane region" description="Helical" evidence="1">
    <location>
        <begin position="96"/>
        <end position="125"/>
    </location>
</feature>
<feature type="transmembrane region" description="Helical" evidence="1">
    <location>
        <begin position="145"/>
        <end position="162"/>
    </location>
</feature>
<evidence type="ECO:0000313" key="2">
    <source>
        <dbReference type="EMBL" id="GAA2228821.1"/>
    </source>
</evidence>
<dbReference type="Proteomes" id="UP001500305">
    <property type="component" value="Unassembled WGS sequence"/>
</dbReference>
<protein>
    <recommendedName>
        <fullName evidence="4">DUF2637 domain-containing protein</fullName>
    </recommendedName>
</protein>
<dbReference type="RefSeq" id="WP_344634572.1">
    <property type="nucleotide sequence ID" value="NZ_BAAATR010000002.1"/>
</dbReference>
<feature type="transmembrane region" description="Helical" evidence="1">
    <location>
        <begin position="174"/>
        <end position="194"/>
    </location>
</feature>